<gene>
    <name evidence="2" type="ORF">TeGR_g5466</name>
</gene>
<organism evidence="2 3">
    <name type="scientific">Tetraparma gracilis</name>
    <dbReference type="NCBI Taxonomy" id="2962635"/>
    <lineage>
        <taxon>Eukaryota</taxon>
        <taxon>Sar</taxon>
        <taxon>Stramenopiles</taxon>
        <taxon>Ochrophyta</taxon>
        <taxon>Bolidophyceae</taxon>
        <taxon>Parmales</taxon>
        <taxon>Triparmaceae</taxon>
        <taxon>Tetraparma</taxon>
    </lineage>
</organism>
<sequence length="273" mass="30798">MMSPDSSNAAQGSRPGPSIEFSPIASKQVYHEGTAASTSNANTHRGLFASPDSARTALTTTSKKRAHTHRNLRELLATRRAIHNEPVSLTNDPKKLARVCSELDMNDFDEDKVYDILTERSVDMAKAAVARRFFGTIENRGQTKDMRVGLEDRPLTDRVEVMMGSDFTRSLRALKYRQRVIEGKGSRQMQGCLSFAKIPEVGDPEFLARQERQYKPYAKGYEENSHVRTFNELRLRRVRESVDAGEVWRQKTKGVPEGVSFKRVSAFKLDNGD</sequence>
<name>A0ABQ6M6Y5_9STRA</name>
<dbReference type="EMBL" id="BRYB01000027">
    <property type="protein sequence ID" value="GMI20788.1"/>
    <property type="molecule type" value="Genomic_DNA"/>
</dbReference>
<dbReference type="Proteomes" id="UP001165060">
    <property type="component" value="Unassembled WGS sequence"/>
</dbReference>
<keyword evidence="3" id="KW-1185">Reference proteome</keyword>
<accession>A0ABQ6M6Y5</accession>
<reference evidence="2 3" key="1">
    <citation type="journal article" date="2023" name="Commun. Biol.">
        <title>Genome analysis of Parmales, the sister group of diatoms, reveals the evolutionary specialization of diatoms from phago-mixotrophs to photoautotrophs.</title>
        <authorList>
            <person name="Ban H."/>
            <person name="Sato S."/>
            <person name="Yoshikawa S."/>
            <person name="Yamada K."/>
            <person name="Nakamura Y."/>
            <person name="Ichinomiya M."/>
            <person name="Sato N."/>
            <person name="Blanc-Mathieu R."/>
            <person name="Endo H."/>
            <person name="Kuwata A."/>
            <person name="Ogata H."/>
        </authorList>
    </citation>
    <scope>NUCLEOTIDE SEQUENCE [LARGE SCALE GENOMIC DNA]</scope>
</reference>
<evidence type="ECO:0000313" key="2">
    <source>
        <dbReference type="EMBL" id="GMI20788.1"/>
    </source>
</evidence>
<feature type="compositionally biased region" description="Polar residues" evidence="1">
    <location>
        <begin position="1"/>
        <end position="11"/>
    </location>
</feature>
<protein>
    <submittedName>
        <fullName evidence="2">Uncharacterized protein</fullName>
    </submittedName>
</protein>
<evidence type="ECO:0000313" key="3">
    <source>
        <dbReference type="Proteomes" id="UP001165060"/>
    </source>
</evidence>
<comment type="caution">
    <text evidence="2">The sequence shown here is derived from an EMBL/GenBank/DDBJ whole genome shotgun (WGS) entry which is preliminary data.</text>
</comment>
<proteinExistence type="predicted"/>
<feature type="region of interest" description="Disordered" evidence="1">
    <location>
        <begin position="1"/>
        <end position="25"/>
    </location>
</feature>
<evidence type="ECO:0000256" key="1">
    <source>
        <dbReference type="SAM" id="MobiDB-lite"/>
    </source>
</evidence>